<dbReference type="InterPro" id="IPR013525">
    <property type="entry name" value="ABC2_TM"/>
</dbReference>
<keyword evidence="2" id="KW-0813">Transport</keyword>
<evidence type="ECO:0000256" key="6">
    <source>
        <dbReference type="SAM" id="Phobius"/>
    </source>
</evidence>
<evidence type="ECO:0000259" key="7">
    <source>
        <dbReference type="Pfam" id="PF01061"/>
    </source>
</evidence>
<dbReference type="Pfam" id="PF01061">
    <property type="entry name" value="ABC2_membrane"/>
    <property type="match status" value="1"/>
</dbReference>
<feature type="domain" description="ABC-2 type transporter transmembrane" evidence="7">
    <location>
        <begin position="9"/>
        <end position="175"/>
    </location>
</feature>
<dbReference type="OrthoDB" id="66620at2759"/>
<dbReference type="GO" id="GO:0140359">
    <property type="term" value="F:ABC-type transporter activity"/>
    <property type="evidence" value="ECO:0007669"/>
    <property type="project" value="InterPro"/>
</dbReference>
<accession>A0A5J5EMC3</accession>
<evidence type="ECO:0000256" key="1">
    <source>
        <dbReference type="ARBA" id="ARBA00004141"/>
    </source>
</evidence>
<comment type="caution">
    <text evidence="8">The sequence shown here is derived from an EMBL/GenBank/DDBJ whole genome shotgun (WGS) entry which is preliminary data.</text>
</comment>
<keyword evidence="9" id="KW-1185">Reference proteome</keyword>
<dbReference type="PANTHER" id="PTHR48041:SF119">
    <property type="entry name" value="ROA1P"/>
    <property type="match status" value="1"/>
</dbReference>
<gene>
    <name evidence="8" type="ORF">FN846DRAFT_282627</name>
</gene>
<sequence length="176" mass="19760">MGLSGCLSEAIVMGLIAGWIFYNLDGSLSGIRSRQAALYMAANLQGYLILLFETYRLCEVDIRVFDREHGEGVVGVFAYLVSRRLAKLFTEDIPVPFLFAVLFYFMCGFDKDAAQFLHVLWNRSHLAVPLCGFATLAVSISRNFGEATLISNLFYTMQSMCCGFFIQQSTIPVYVR</sequence>
<evidence type="ECO:0000313" key="8">
    <source>
        <dbReference type="EMBL" id="KAA8896189.1"/>
    </source>
</evidence>
<organism evidence="8 9">
    <name type="scientific">Sphaerosporella brunnea</name>
    <dbReference type="NCBI Taxonomy" id="1250544"/>
    <lineage>
        <taxon>Eukaryota</taxon>
        <taxon>Fungi</taxon>
        <taxon>Dikarya</taxon>
        <taxon>Ascomycota</taxon>
        <taxon>Pezizomycotina</taxon>
        <taxon>Pezizomycetes</taxon>
        <taxon>Pezizales</taxon>
        <taxon>Pyronemataceae</taxon>
        <taxon>Sphaerosporella</taxon>
    </lineage>
</organism>
<dbReference type="EMBL" id="VXIS01000223">
    <property type="protein sequence ID" value="KAA8896189.1"/>
    <property type="molecule type" value="Genomic_DNA"/>
</dbReference>
<evidence type="ECO:0000256" key="5">
    <source>
        <dbReference type="ARBA" id="ARBA00023136"/>
    </source>
</evidence>
<dbReference type="AlphaFoldDB" id="A0A5J5EMC3"/>
<dbReference type="GO" id="GO:0016020">
    <property type="term" value="C:membrane"/>
    <property type="evidence" value="ECO:0007669"/>
    <property type="project" value="UniProtKB-SubCell"/>
</dbReference>
<proteinExistence type="predicted"/>
<dbReference type="InParanoid" id="A0A5J5EMC3"/>
<dbReference type="InterPro" id="IPR050352">
    <property type="entry name" value="ABCG_transporters"/>
</dbReference>
<evidence type="ECO:0000256" key="4">
    <source>
        <dbReference type="ARBA" id="ARBA00022989"/>
    </source>
</evidence>
<dbReference type="PANTHER" id="PTHR48041">
    <property type="entry name" value="ABC TRANSPORTER G FAMILY MEMBER 28"/>
    <property type="match status" value="1"/>
</dbReference>
<keyword evidence="4 6" id="KW-1133">Transmembrane helix</keyword>
<evidence type="ECO:0000256" key="2">
    <source>
        <dbReference type="ARBA" id="ARBA00022448"/>
    </source>
</evidence>
<name>A0A5J5EMC3_9PEZI</name>
<keyword evidence="5 6" id="KW-0472">Membrane</keyword>
<reference evidence="8 9" key="1">
    <citation type="submission" date="2019-09" db="EMBL/GenBank/DDBJ databases">
        <title>Draft genome of the ectomycorrhizal ascomycete Sphaerosporella brunnea.</title>
        <authorList>
            <consortium name="DOE Joint Genome Institute"/>
            <person name="Benucci G.M."/>
            <person name="Marozzi G."/>
            <person name="Antonielli L."/>
            <person name="Sanchez S."/>
            <person name="Marco P."/>
            <person name="Wang X."/>
            <person name="Falini L.B."/>
            <person name="Barry K."/>
            <person name="Haridas S."/>
            <person name="Lipzen A."/>
            <person name="Labutti K."/>
            <person name="Grigoriev I.V."/>
            <person name="Murat C."/>
            <person name="Martin F."/>
            <person name="Albertini E."/>
            <person name="Donnini D."/>
            <person name="Bonito G."/>
        </authorList>
    </citation>
    <scope>NUCLEOTIDE SEQUENCE [LARGE SCALE GENOMIC DNA]</scope>
    <source>
        <strain evidence="8 9">Sb_GMNB300</strain>
    </source>
</reference>
<evidence type="ECO:0000313" key="9">
    <source>
        <dbReference type="Proteomes" id="UP000326924"/>
    </source>
</evidence>
<keyword evidence="3 6" id="KW-0812">Transmembrane</keyword>
<dbReference type="Proteomes" id="UP000326924">
    <property type="component" value="Unassembled WGS sequence"/>
</dbReference>
<protein>
    <recommendedName>
        <fullName evidence="7">ABC-2 type transporter transmembrane domain-containing protein</fullName>
    </recommendedName>
</protein>
<feature type="transmembrane region" description="Helical" evidence="6">
    <location>
        <begin position="6"/>
        <end position="24"/>
    </location>
</feature>
<evidence type="ECO:0000256" key="3">
    <source>
        <dbReference type="ARBA" id="ARBA00022692"/>
    </source>
</evidence>
<comment type="subcellular location">
    <subcellularLocation>
        <location evidence="1">Membrane</location>
        <topology evidence="1">Multi-pass membrane protein</topology>
    </subcellularLocation>
</comment>